<dbReference type="Pfam" id="PF08386">
    <property type="entry name" value="Abhydrolase_4"/>
    <property type="match status" value="1"/>
</dbReference>
<dbReference type="EMBL" id="CP017248">
    <property type="protein sequence ID" value="AOR32212.1"/>
    <property type="molecule type" value="Genomic_DNA"/>
</dbReference>
<feature type="chain" id="PRO_5009102711" evidence="5">
    <location>
        <begin position="25"/>
        <end position="514"/>
    </location>
</feature>
<evidence type="ECO:0000259" key="6">
    <source>
        <dbReference type="Pfam" id="PF08386"/>
    </source>
</evidence>
<dbReference type="PANTHER" id="PTHR43248:SF29">
    <property type="entry name" value="TRIPEPTIDYL AMINOPEPTIDASE"/>
    <property type="match status" value="1"/>
</dbReference>
<feature type="signal peptide" evidence="5">
    <location>
        <begin position="1"/>
        <end position="24"/>
    </location>
</feature>
<organism evidence="7 8">
    <name type="scientific">Streptomyces fodineus</name>
    <dbReference type="NCBI Taxonomy" id="1904616"/>
    <lineage>
        <taxon>Bacteria</taxon>
        <taxon>Bacillati</taxon>
        <taxon>Actinomycetota</taxon>
        <taxon>Actinomycetes</taxon>
        <taxon>Kitasatosporales</taxon>
        <taxon>Streptomycetaceae</taxon>
        <taxon>Streptomyces</taxon>
    </lineage>
</organism>
<dbReference type="Gene3D" id="3.40.50.1820">
    <property type="entry name" value="alpha/beta hydrolase"/>
    <property type="match status" value="1"/>
</dbReference>
<feature type="domain" description="Peptidase S33 tripeptidyl aminopeptidase-like C-terminal" evidence="6">
    <location>
        <begin position="409"/>
        <end position="513"/>
    </location>
</feature>
<dbReference type="Proteomes" id="UP000094960">
    <property type="component" value="Chromosome"/>
</dbReference>
<dbReference type="PROSITE" id="PS51257">
    <property type="entry name" value="PROKAR_LIPOPROTEIN"/>
    <property type="match status" value="1"/>
</dbReference>
<keyword evidence="8" id="KW-1185">Reference proteome</keyword>
<evidence type="ECO:0000313" key="7">
    <source>
        <dbReference type="EMBL" id="AOR32212.1"/>
    </source>
</evidence>
<protein>
    <submittedName>
        <fullName evidence="7">Peptidase</fullName>
    </submittedName>
</protein>
<gene>
    <name evidence="7" type="ORF">BFF78_15075</name>
</gene>
<reference evidence="8" key="1">
    <citation type="submission" date="2016-09" db="EMBL/GenBank/DDBJ databases">
        <title>Streptomyces puniciscabiei strain:TW1S1 Genome sequencing and assembly.</title>
        <authorList>
            <person name="Kim M.-K."/>
            <person name="Kim S.B."/>
        </authorList>
    </citation>
    <scope>NUCLEOTIDE SEQUENCE [LARGE SCALE GENOMIC DNA]</scope>
    <source>
        <strain evidence="8">TW1S1</strain>
    </source>
</reference>
<feature type="region of interest" description="Disordered" evidence="4">
    <location>
        <begin position="46"/>
        <end position="66"/>
    </location>
</feature>
<evidence type="ECO:0000256" key="3">
    <source>
        <dbReference type="ARBA" id="ARBA00022801"/>
    </source>
</evidence>
<dbReference type="SUPFAM" id="SSF53474">
    <property type="entry name" value="alpha/beta-Hydrolases"/>
    <property type="match status" value="1"/>
</dbReference>
<evidence type="ECO:0000313" key="8">
    <source>
        <dbReference type="Proteomes" id="UP000094960"/>
    </source>
</evidence>
<evidence type="ECO:0000256" key="2">
    <source>
        <dbReference type="ARBA" id="ARBA00022729"/>
    </source>
</evidence>
<proteinExistence type="inferred from homology"/>
<dbReference type="AlphaFoldDB" id="A0A1D7Y9I3"/>
<sequence>MANPFRLRAAALTTTAVLLSAALAGCGDGAKGGDLAAQQLDWKDCPAPSEAEGSGSAPSPLPGGGSWQCATMKAPLDWGNPKGDTIGIALIRARASGPASKRIGSLVFNFGGPGGSGVSTLPAFGEDYAALRTRYDLVSFDPRGVGRSAPVTCESDSQLDVYFQQDATPDNGAERTQLLNRTKQFNAACEKNSKKILPHVATTDAARDMDLMRQVLGDAKLHYFGISYGTQLGGVYAHLFPKNVGRAVLDAVVDPTQDPEQSSLGQARGFQLALDNFADDCTSKSTECPIGATPQDVKNRIAKLLNDLEKKPIPGIAPRQLTQTAATNGIAQSLYSKDFWEYLTEGLEQAYAGDGKILMLLSDSMNGRSENGEYSNITAANIAINCADEKPRYTVDYVQRKLPEFRAASPLFGDYLAWGMVSCTNWPVAGAADHPDVSAPGSAPILVVGNTGDPATPYEGAKKMVDALGKGVAVELTYKGQGHGAYDSKDRCVQSAVNAYLLDGQEPKAGTVCS</sequence>
<accession>A0A1D7Y9I3</accession>
<dbReference type="InterPro" id="IPR051601">
    <property type="entry name" value="Serine_prot/Carboxylest_S33"/>
</dbReference>
<evidence type="ECO:0000256" key="4">
    <source>
        <dbReference type="SAM" id="MobiDB-lite"/>
    </source>
</evidence>
<dbReference type="KEGG" id="spun:BFF78_15075"/>
<evidence type="ECO:0000256" key="1">
    <source>
        <dbReference type="ARBA" id="ARBA00010088"/>
    </source>
</evidence>
<comment type="similarity">
    <text evidence="1">Belongs to the peptidase S33 family.</text>
</comment>
<keyword evidence="3" id="KW-0378">Hydrolase</keyword>
<dbReference type="PANTHER" id="PTHR43248">
    <property type="entry name" value="2-SUCCINYL-6-HYDROXY-2,4-CYCLOHEXADIENE-1-CARBOXYLATE SYNTHASE"/>
    <property type="match status" value="1"/>
</dbReference>
<keyword evidence="2 5" id="KW-0732">Signal</keyword>
<evidence type="ECO:0000256" key="5">
    <source>
        <dbReference type="SAM" id="SignalP"/>
    </source>
</evidence>
<name>A0A1D7Y9I3_9ACTN</name>
<dbReference type="RefSeq" id="WP_069778828.1">
    <property type="nucleotide sequence ID" value="NZ_CP017248.1"/>
</dbReference>
<dbReference type="InterPro" id="IPR029058">
    <property type="entry name" value="AB_hydrolase_fold"/>
</dbReference>
<dbReference type="InterPro" id="IPR013595">
    <property type="entry name" value="Pept_S33_TAP-like_C"/>
</dbReference>
<dbReference type="GO" id="GO:0016787">
    <property type="term" value="F:hydrolase activity"/>
    <property type="evidence" value="ECO:0007669"/>
    <property type="project" value="UniProtKB-KW"/>
</dbReference>